<name>A0A927AU83_9BACT</name>
<dbReference type="AlphaFoldDB" id="A0A927AU83"/>
<evidence type="ECO:0000313" key="1">
    <source>
        <dbReference type="EMBL" id="MBD2702957.1"/>
    </source>
</evidence>
<dbReference type="RefSeq" id="WP_190888804.1">
    <property type="nucleotide sequence ID" value="NZ_JACWZY010000018.1"/>
</dbReference>
<sequence length="117" mass="12873">MLSSNTYEQNVLSDTLALFRNSDGYMLTPSQGVLLIDSWLQVLEGDPNIDEIKGQLDELRTAIQAEQPDTLYIGSLLNSLAEKSENIASDDNSEGTWTGGLVSLARILRNVSEKINE</sequence>
<reference evidence="1" key="1">
    <citation type="submission" date="2020-09" db="EMBL/GenBank/DDBJ databases">
        <authorList>
            <person name="Kim M.K."/>
        </authorList>
    </citation>
    <scope>NUCLEOTIDE SEQUENCE</scope>
    <source>
        <strain evidence="1">BT702</strain>
    </source>
</reference>
<protein>
    <submittedName>
        <fullName evidence="1">Uncharacterized protein</fullName>
    </submittedName>
</protein>
<gene>
    <name evidence="1" type="ORF">IC229_20085</name>
</gene>
<proteinExistence type="predicted"/>
<keyword evidence="2" id="KW-1185">Reference proteome</keyword>
<comment type="caution">
    <text evidence="1">The sequence shown here is derived from an EMBL/GenBank/DDBJ whole genome shotgun (WGS) entry which is preliminary data.</text>
</comment>
<organism evidence="1 2">
    <name type="scientific">Spirosoma profusum</name>
    <dbReference type="NCBI Taxonomy" id="2771354"/>
    <lineage>
        <taxon>Bacteria</taxon>
        <taxon>Pseudomonadati</taxon>
        <taxon>Bacteroidota</taxon>
        <taxon>Cytophagia</taxon>
        <taxon>Cytophagales</taxon>
        <taxon>Cytophagaceae</taxon>
        <taxon>Spirosoma</taxon>
    </lineage>
</organism>
<dbReference type="Proteomes" id="UP000598820">
    <property type="component" value="Unassembled WGS sequence"/>
</dbReference>
<evidence type="ECO:0000313" key="2">
    <source>
        <dbReference type="Proteomes" id="UP000598820"/>
    </source>
</evidence>
<accession>A0A927AU83</accession>
<dbReference type="EMBL" id="JACWZY010000018">
    <property type="protein sequence ID" value="MBD2702957.1"/>
    <property type="molecule type" value="Genomic_DNA"/>
</dbReference>